<dbReference type="EMBL" id="JAPWTK010000021">
    <property type="protein sequence ID" value="KAJ8957669.1"/>
    <property type="molecule type" value="Genomic_DNA"/>
</dbReference>
<evidence type="ECO:0000313" key="3">
    <source>
        <dbReference type="Proteomes" id="UP001162162"/>
    </source>
</evidence>
<keyword evidence="3" id="KW-1185">Reference proteome</keyword>
<feature type="region of interest" description="Disordered" evidence="1">
    <location>
        <begin position="47"/>
        <end position="71"/>
    </location>
</feature>
<dbReference type="Proteomes" id="UP001162162">
    <property type="component" value="Unassembled WGS sequence"/>
</dbReference>
<dbReference type="AlphaFoldDB" id="A0AAV8Z3J9"/>
<reference evidence="2" key="1">
    <citation type="journal article" date="2023" name="Insect Mol. Biol.">
        <title>Genome sequencing provides insights into the evolution of gene families encoding plant cell wall-degrading enzymes in longhorned beetles.</title>
        <authorList>
            <person name="Shin N.R."/>
            <person name="Okamura Y."/>
            <person name="Kirsch R."/>
            <person name="Pauchet Y."/>
        </authorList>
    </citation>
    <scope>NUCLEOTIDE SEQUENCE</scope>
    <source>
        <strain evidence="2">AMC_N1</strain>
    </source>
</reference>
<evidence type="ECO:0000256" key="1">
    <source>
        <dbReference type="SAM" id="MobiDB-lite"/>
    </source>
</evidence>
<feature type="compositionally biased region" description="Polar residues" evidence="1">
    <location>
        <begin position="1"/>
        <end position="17"/>
    </location>
</feature>
<sequence>MDNNRANQLNPNNSSFWKSRGYSDRPSGWLDIAITIVSAVASLSQAGLDNRSNQLNPNSNTYWSSRGQSKP</sequence>
<gene>
    <name evidence="2" type="ORF">NQ318_017561</name>
</gene>
<accession>A0AAV8Z3J9</accession>
<evidence type="ECO:0000313" key="2">
    <source>
        <dbReference type="EMBL" id="KAJ8957669.1"/>
    </source>
</evidence>
<feature type="region of interest" description="Disordered" evidence="1">
    <location>
        <begin position="1"/>
        <end position="20"/>
    </location>
</feature>
<comment type="caution">
    <text evidence="2">The sequence shown here is derived from an EMBL/GenBank/DDBJ whole genome shotgun (WGS) entry which is preliminary data.</text>
</comment>
<protein>
    <submittedName>
        <fullName evidence="2">Uncharacterized protein</fullName>
    </submittedName>
</protein>
<name>A0AAV8Z3J9_9CUCU</name>
<organism evidence="2 3">
    <name type="scientific">Aromia moschata</name>
    <dbReference type="NCBI Taxonomy" id="1265417"/>
    <lineage>
        <taxon>Eukaryota</taxon>
        <taxon>Metazoa</taxon>
        <taxon>Ecdysozoa</taxon>
        <taxon>Arthropoda</taxon>
        <taxon>Hexapoda</taxon>
        <taxon>Insecta</taxon>
        <taxon>Pterygota</taxon>
        <taxon>Neoptera</taxon>
        <taxon>Endopterygota</taxon>
        <taxon>Coleoptera</taxon>
        <taxon>Polyphaga</taxon>
        <taxon>Cucujiformia</taxon>
        <taxon>Chrysomeloidea</taxon>
        <taxon>Cerambycidae</taxon>
        <taxon>Cerambycinae</taxon>
        <taxon>Callichromatini</taxon>
        <taxon>Aromia</taxon>
    </lineage>
</organism>
<proteinExistence type="predicted"/>